<reference evidence="14 15" key="1">
    <citation type="submission" date="2024-02" db="EMBL/GenBank/DDBJ databases">
        <title>Roseibium algae sp. nov., isolated from marine alga (Grateloupia sp.), showing potential in myo-inositol conversion.</title>
        <authorList>
            <person name="Wang Y."/>
        </authorList>
    </citation>
    <scope>NUCLEOTIDE SEQUENCE [LARGE SCALE GENOMIC DNA]</scope>
    <source>
        <strain evidence="14 15">H3510</strain>
    </source>
</reference>
<dbReference type="PANTHER" id="PTHR43071">
    <property type="entry name" value="2-AMINO-4-HYDROXY-6-HYDROXYMETHYLDIHYDROPTERIDINE PYROPHOSPHOKINASE"/>
    <property type="match status" value="1"/>
</dbReference>
<evidence type="ECO:0000256" key="6">
    <source>
        <dbReference type="ARBA" id="ARBA00022741"/>
    </source>
</evidence>
<keyword evidence="8" id="KW-0067">ATP-binding</keyword>
<dbReference type="EMBL" id="JBAKIA010000013">
    <property type="protein sequence ID" value="MEJ8475815.1"/>
    <property type="molecule type" value="Genomic_DNA"/>
</dbReference>
<evidence type="ECO:0000259" key="13">
    <source>
        <dbReference type="PROSITE" id="PS00794"/>
    </source>
</evidence>
<evidence type="ECO:0000256" key="9">
    <source>
        <dbReference type="ARBA" id="ARBA00022909"/>
    </source>
</evidence>
<comment type="caution">
    <text evidence="14">The sequence shown here is derived from an EMBL/GenBank/DDBJ whole genome shotgun (WGS) entry which is preliminary data.</text>
</comment>
<dbReference type="Proteomes" id="UP001385499">
    <property type="component" value="Unassembled WGS sequence"/>
</dbReference>
<comment type="function">
    <text evidence="10">Catalyzes the transfer of pyrophosphate from adenosine triphosphate (ATP) to 6-hydroxymethyl-7,8-dihydropterin, an enzymatic step in folate biosynthesis pathway.</text>
</comment>
<feature type="domain" description="7,8-dihydro-6-hydroxymethylpterin-pyrophosphokinase" evidence="13">
    <location>
        <begin position="91"/>
        <end position="102"/>
    </location>
</feature>
<organism evidence="14 15">
    <name type="scientific">Roseibium algae</name>
    <dbReference type="NCBI Taxonomy" id="3123038"/>
    <lineage>
        <taxon>Bacteria</taxon>
        <taxon>Pseudomonadati</taxon>
        <taxon>Pseudomonadota</taxon>
        <taxon>Alphaproteobacteria</taxon>
        <taxon>Hyphomicrobiales</taxon>
        <taxon>Stappiaceae</taxon>
        <taxon>Roseibium</taxon>
    </lineage>
</organism>
<dbReference type="GO" id="GO:0003848">
    <property type="term" value="F:2-amino-4-hydroxy-6-hydroxymethyldihydropteridine diphosphokinase activity"/>
    <property type="evidence" value="ECO:0007669"/>
    <property type="project" value="UniProtKB-EC"/>
</dbReference>
<evidence type="ECO:0000313" key="14">
    <source>
        <dbReference type="EMBL" id="MEJ8475815.1"/>
    </source>
</evidence>
<dbReference type="CDD" id="cd00483">
    <property type="entry name" value="HPPK"/>
    <property type="match status" value="1"/>
</dbReference>
<keyword evidence="15" id="KW-1185">Reference proteome</keyword>
<evidence type="ECO:0000256" key="5">
    <source>
        <dbReference type="ARBA" id="ARBA00022679"/>
    </source>
</evidence>
<evidence type="ECO:0000313" key="15">
    <source>
        <dbReference type="Proteomes" id="UP001385499"/>
    </source>
</evidence>
<dbReference type="NCBIfam" id="TIGR01498">
    <property type="entry name" value="folK"/>
    <property type="match status" value="1"/>
</dbReference>
<proteinExistence type="inferred from homology"/>
<evidence type="ECO:0000256" key="7">
    <source>
        <dbReference type="ARBA" id="ARBA00022777"/>
    </source>
</evidence>
<accession>A0ABU8TQI4</accession>
<evidence type="ECO:0000256" key="4">
    <source>
        <dbReference type="ARBA" id="ARBA00016218"/>
    </source>
</evidence>
<evidence type="ECO:0000256" key="12">
    <source>
        <dbReference type="ARBA" id="ARBA00033413"/>
    </source>
</evidence>
<evidence type="ECO:0000256" key="1">
    <source>
        <dbReference type="ARBA" id="ARBA00005051"/>
    </source>
</evidence>
<dbReference type="PROSITE" id="PS00794">
    <property type="entry name" value="HPPK"/>
    <property type="match status" value="1"/>
</dbReference>
<keyword evidence="7" id="KW-0418">Kinase</keyword>
<evidence type="ECO:0000256" key="11">
    <source>
        <dbReference type="ARBA" id="ARBA00029766"/>
    </source>
</evidence>
<dbReference type="RefSeq" id="WP_340276066.1">
    <property type="nucleotide sequence ID" value="NZ_JBAKIA010000013.1"/>
</dbReference>
<comment type="similarity">
    <text evidence="2">Belongs to the HPPK family.</text>
</comment>
<evidence type="ECO:0000256" key="3">
    <source>
        <dbReference type="ARBA" id="ARBA00013253"/>
    </source>
</evidence>
<keyword evidence="5 14" id="KW-0808">Transferase</keyword>
<gene>
    <name evidence="14" type="primary">folK</name>
    <name evidence="14" type="ORF">V6575_17110</name>
</gene>
<dbReference type="EC" id="2.7.6.3" evidence="3"/>
<sequence length="164" mass="18043">MISTTRAALGLGSNMGDPKVNLDAAIAKLNMSDGIKVLASSSGYKTPPWGPVPQDDYRNICITVETSLSPRDLLERCLTIERELGRVRDIRWGPRLIDIDVLIYGTETVDEENLTIPHPRMGERAFVLVPLAEIWPDAPLGDGRTAEDTLLTCEGQNEIVKLTD</sequence>
<dbReference type="Pfam" id="PF01288">
    <property type="entry name" value="HPPK"/>
    <property type="match status" value="1"/>
</dbReference>
<dbReference type="PANTHER" id="PTHR43071:SF1">
    <property type="entry name" value="2-AMINO-4-HYDROXY-6-HYDROXYMETHYLDIHYDROPTERIDINE PYROPHOSPHOKINASE"/>
    <property type="match status" value="1"/>
</dbReference>
<dbReference type="InterPro" id="IPR035907">
    <property type="entry name" value="Hppk_sf"/>
</dbReference>
<name>A0ABU8TQI4_9HYPH</name>
<protein>
    <recommendedName>
        <fullName evidence="4">2-amino-4-hydroxy-6-hydroxymethyldihydropteridine pyrophosphokinase</fullName>
        <ecNumber evidence="3">2.7.6.3</ecNumber>
    </recommendedName>
    <alternativeName>
        <fullName evidence="11">6-hydroxymethyl-7,8-dihydropterin pyrophosphokinase</fullName>
    </alternativeName>
    <alternativeName>
        <fullName evidence="12">7,8-dihydro-6-hydroxymethylpterin-pyrophosphokinase</fullName>
    </alternativeName>
</protein>
<evidence type="ECO:0000256" key="10">
    <source>
        <dbReference type="ARBA" id="ARBA00029409"/>
    </source>
</evidence>
<dbReference type="SUPFAM" id="SSF55083">
    <property type="entry name" value="6-hydroxymethyl-7,8-dihydropterin pyrophosphokinase, HPPK"/>
    <property type="match status" value="1"/>
</dbReference>
<dbReference type="InterPro" id="IPR000550">
    <property type="entry name" value="Hppk"/>
</dbReference>
<keyword evidence="9" id="KW-0289">Folate biosynthesis</keyword>
<comment type="pathway">
    <text evidence="1">Cofactor biosynthesis; tetrahydrofolate biosynthesis; 2-amino-4-hydroxy-6-hydroxymethyl-7,8-dihydropteridine diphosphate from 7,8-dihydroneopterin triphosphate: step 4/4.</text>
</comment>
<evidence type="ECO:0000256" key="2">
    <source>
        <dbReference type="ARBA" id="ARBA00005810"/>
    </source>
</evidence>
<evidence type="ECO:0000256" key="8">
    <source>
        <dbReference type="ARBA" id="ARBA00022840"/>
    </source>
</evidence>
<keyword evidence="6" id="KW-0547">Nucleotide-binding</keyword>
<dbReference type="Gene3D" id="3.30.70.560">
    <property type="entry name" value="7,8-Dihydro-6-hydroxymethylpterin-pyrophosphokinase HPPK"/>
    <property type="match status" value="1"/>
</dbReference>